<reference evidence="3" key="1">
    <citation type="journal article" date="2019" name="Int. J. Syst. Evol. Microbiol.">
        <title>The Global Catalogue of Microorganisms (GCM) 10K type strain sequencing project: providing services to taxonomists for standard genome sequencing and annotation.</title>
        <authorList>
            <consortium name="The Broad Institute Genomics Platform"/>
            <consortium name="The Broad Institute Genome Sequencing Center for Infectious Disease"/>
            <person name="Wu L."/>
            <person name="Ma J."/>
        </authorList>
    </citation>
    <scope>NUCLEOTIDE SEQUENCE [LARGE SCALE GENOMIC DNA]</scope>
    <source>
        <strain evidence="3">CCUG 71848</strain>
    </source>
</reference>
<feature type="transmembrane region" description="Helical" evidence="1">
    <location>
        <begin position="43"/>
        <end position="59"/>
    </location>
</feature>
<sequence>MKIIVLFPRTVTFLIFLVSSGIGMLVMDVVMKVNPPADLLGDWLVPNFVLAVGFGINWLRHQK</sequence>
<organism evidence="2 3">
    <name type="scientific">Lentilactobacillus raoultii</name>
    <dbReference type="NCBI Taxonomy" id="1987503"/>
    <lineage>
        <taxon>Bacteria</taxon>
        <taxon>Bacillati</taxon>
        <taxon>Bacillota</taxon>
        <taxon>Bacilli</taxon>
        <taxon>Lactobacillales</taxon>
        <taxon>Lactobacillaceae</taxon>
        <taxon>Lentilactobacillus</taxon>
    </lineage>
</organism>
<protein>
    <submittedName>
        <fullName evidence="2">Uncharacterized protein</fullName>
    </submittedName>
</protein>
<feature type="transmembrane region" description="Helical" evidence="1">
    <location>
        <begin position="12"/>
        <end position="31"/>
    </location>
</feature>
<gene>
    <name evidence="2" type="ORF">ACFQ22_10435</name>
</gene>
<accession>A0ABW3PTQ6</accession>
<evidence type="ECO:0000313" key="3">
    <source>
        <dbReference type="Proteomes" id="UP001597156"/>
    </source>
</evidence>
<name>A0ABW3PTQ6_9LACO</name>
<keyword evidence="3" id="KW-1185">Reference proteome</keyword>
<dbReference type="EMBL" id="JBHTLH010000038">
    <property type="protein sequence ID" value="MFD1125766.1"/>
    <property type="molecule type" value="Genomic_DNA"/>
</dbReference>
<keyword evidence="1" id="KW-0472">Membrane</keyword>
<evidence type="ECO:0000256" key="1">
    <source>
        <dbReference type="SAM" id="Phobius"/>
    </source>
</evidence>
<dbReference type="Proteomes" id="UP001597156">
    <property type="component" value="Unassembled WGS sequence"/>
</dbReference>
<dbReference type="RefSeq" id="WP_121979306.1">
    <property type="nucleotide sequence ID" value="NZ_JBHTLH010000038.1"/>
</dbReference>
<comment type="caution">
    <text evidence="2">The sequence shown here is derived from an EMBL/GenBank/DDBJ whole genome shotgun (WGS) entry which is preliminary data.</text>
</comment>
<keyword evidence="1" id="KW-0812">Transmembrane</keyword>
<proteinExistence type="predicted"/>
<keyword evidence="1" id="KW-1133">Transmembrane helix</keyword>
<evidence type="ECO:0000313" key="2">
    <source>
        <dbReference type="EMBL" id="MFD1125766.1"/>
    </source>
</evidence>